<evidence type="ECO:0000256" key="5">
    <source>
        <dbReference type="ARBA" id="ARBA00022970"/>
    </source>
</evidence>
<dbReference type="OrthoDB" id="60458at2157"/>
<dbReference type="InterPro" id="IPR035906">
    <property type="entry name" value="MetI-like_sf"/>
</dbReference>
<dbReference type="AlphaFoldDB" id="A0A8G1EH95"/>
<comment type="subcellular location">
    <subcellularLocation>
        <location evidence="1 8">Cell membrane</location>
        <topology evidence="1 8">Multi-pass membrane protein</topology>
    </subcellularLocation>
</comment>
<dbReference type="SUPFAM" id="SSF161098">
    <property type="entry name" value="MetI-like"/>
    <property type="match status" value="1"/>
</dbReference>
<dbReference type="Proteomes" id="UP000826709">
    <property type="component" value="Chromosome"/>
</dbReference>
<accession>A0A8G1EH95</accession>
<keyword evidence="11" id="KW-1185">Reference proteome</keyword>
<proteinExistence type="inferred from homology"/>
<dbReference type="EMBL" id="CP037968">
    <property type="protein sequence ID" value="QYZ79742.1"/>
    <property type="molecule type" value="Genomic_DNA"/>
</dbReference>
<dbReference type="PANTHER" id="PTHR30614">
    <property type="entry name" value="MEMBRANE COMPONENT OF AMINO ACID ABC TRANSPORTER"/>
    <property type="match status" value="1"/>
</dbReference>
<organism evidence="10 11">
    <name type="scientific">Methanofollis formosanus</name>
    <dbReference type="NCBI Taxonomy" id="299308"/>
    <lineage>
        <taxon>Archaea</taxon>
        <taxon>Methanobacteriati</taxon>
        <taxon>Methanobacteriota</taxon>
        <taxon>Stenosarchaea group</taxon>
        <taxon>Methanomicrobia</taxon>
        <taxon>Methanomicrobiales</taxon>
        <taxon>Methanomicrobiaceae</taxon>
        <taxon>Methanofollis</taxon>
    </lineage>
</organism>
<feature type="domain" description="ABC transmembrane type-1" evidence="9">
    <location>
        <begin position="19"/>
        <end position="209"/>
    </location>
</feature>
<comment type="similarity">
    <text evidence="8">Belongs to the binding-protein-dependent transport system permease family.</text>
</comment>
<dbReference type="InterPro" id="IPR010065">
    <property type="entry name" value="AA_ABC_transptr_permease_3TM"/>
</dbReference>
<sequence>MTGVLEVIAQSLPYLVEGIVVTLVLVLAALGLGLLMGLPMAVAHVYGSRAVKGLISVYVWFFRALPNLVLLFLFFFGVFPLIGLGDVSPFVVAIIVLGLRSGAYQSQIFRGAIQSLGEGQMTAARSLGMSRGQAIKSIILPQAARIALPGWSNEYPILLTDSAVCYAIGVMEILFRADQIVSVTYEPMTVYVGAAVVYILLNYGGMWLFGRVEKKISIPGFGKGA</sequence>
<dbReference type="RefSeq" id="WP_220681049.1">
    <property type="nucleotide sequence ID" value="NZ_CP037968.1"/>
</dbReference>
<evidence type="ECO:0000313" key="11">
    <source>
        <dbReference type="Proteomes" id="UP000826709"/>
    </source>
</evidence>
<dbReference type="InterPro" id="IPR000515">
    <property type="entry name" value="MetI-like"/>
</dbReference>
<dbReference type="KEGG" id="mfk:E2N92_10040"/>
<evidence type="ECO:0000256" key="7">
    <source>
        <dbReference type="ARBA" id="ARBA00023136"/>
    </source>
</evidence>
<dbReference type="Pfam" id="PF00528">
    <property type="entry name" value="BPD_transp_1"/>
    <property type="match status" value="1"/>
</dbReference>
<keyword evidence="5" id="KW-0029">Amino-acid transport</keyword>
<dbReference type="PROSITE" id="PS50928">
    <property type="entry name" value="ABC_TM1"/>
    <property type="match status" value="1"/>
</dbReference>
<evidence type="ECO:0000256" key="3">
    <source>
        <dbReference type="ARBA" id="ARBA00022475"/>
    </source>
</evidence>
<dbReference type="GO" id="GO:0006865">
    <property type="term" value="P:amino acid transport"/>
    <property type="evidence" value="ECO:0007669"/>
    <property type="project" value="UniProtKB-KW"/>
</dbReference>
<keyword evidence="4 8" id="KW-0812">Transmembrane</keyword>
<feature type="transmembrane region" description="Helical" evidence="8">
    <location>
        <begin position="55"/>
        <end position="75"/>
    </location>
</feature>
<feature type="transmembrane region" description="Helical" evidence="8">
    <location>
        <begin position="189"/>
        <end position="209"/>
    </location>
</feature>
<dbReference type="CDD" id="cd06261">
    <property type="entry name" value="TM_PBP2"/>
    <property type="match status" value="1"/>
</dbReference>
<evidence type="ECO:0000256" key="1">
    <source>
        <dbReference type="ARBA" id="ARBA00004651"/>
    </source>
</evidence>
<keyword evidence="7 8" id="KW-0472">Membrane</keyword>
<reference evidence="10" key="1">
    <citation type="journal article" date="2005" name="Int. J. Syst. Evol. Microbiol.">
        <title>Methanofollis formosanus sp. nov., isolated from a fish pond.</title>
        <authorList>
            <person name="Wu S.Y."/>
            <person name="Chen S.C."/>
            <person name="Lai M.C."/>
        </authorList>
    </citation>
    <scope>NUCLEOTIDE SEQUENCE</scope>
    <source>
        <strain evidence="10">ML15</strain>
    </source>
</reference>
<dbReference type="NCBIfam" id="TIGR01726">
    <property type="entry name" value="HEQRo_perm_3TM"/>
    <property type="match status" value="1"/>
</dbReference>
<evidence type="ECO:0000256" key="2">
    <source>
        <dbReference type="ARBA" id="ARBA00022448"/>
    </source>
</evidence>
<evidence type="ECO:0000259" key="9">
    <source>
        <dbReference type="PROSITE" id="PS50928"/>
    </source>
</evidence>
<dbReference type="GO" id="GO:0043190">
    <property type="term" value="C:ATP-binding cassette (ABC) transporter complex"/>
    <property type="evidence" value="ECO:0007669"/>
    <property type="project" value="InterPro"/>
</dbReference>
<keyword evidence="6 8" id="KW-1133">Transmembrane helix</keyword>
<evidence type="ECO:0000256" key="6">
    <source>
        <dbReference type="ARBA" id="ARBA00022989"/>
    </source>
</evidence>
<reference evidence="10" key="2">
    <citation type="submission" date="2019-03" db="EMBL/GenBank/DDBJ databases">
        <authorList>
            <person name="Chen S.-C."/>
            <person name="Wu S.-Y."/>
            <person name="Lai M.-C."/>
        </authorList>
    </citation>
    <scope>NUCLEOTIDE SEQUENCE</scope>
    <source>
        <strain evidence="10">ML15</strain>
    </source>
</reference>
<dbReference type="Gene3D" id="1.10.3720.10">
    <property type="entry name" value="MetI-like"/>
    <property type="match status" value="1"/>
</dbReference>
<dbReference type="GO" id="GO:0022857">
    <property type="term" value="F:transmembrane transporter activity"/>
    <property type="evidence" value="ECO:0007669"/>
    <property type="project" value="InterPro"/>
</dbReference>
<evidence type="ECO:0000313" key="10">
    <source>
        <dbReference type="EMBL" id="QYZ79742.1"/>
    </source>
</evidence>
<feature type="transmembrane region" description="Helical" evidence="8">
    <location>
        <begin position="81"/>
        <end position="99"/>
    </location>
</feature>
<keyword evidence="2 8" id="KW-0813">Transport</keyword>
<feature type="transmembrane region" description="Helical" evidence="8">
    <location>
        <begin position="20"/>
        <end position="43"/>
    </location>
</feature>
<protein>
    <submittedName>
        <fullName evidence="10">Amino acid ABC transporter permease</fullName>
    </submittedName>
</protein>
<feature type="transmembrane region" description="Helical" evidence="8">
    <location>
        <begin position="155"/>
        <end position="177"/>
    </location>
</feature>
<name>A0A8G1EH95_9EURY</name>
<gene>
    <name evidence="10" type="ORF">E2N92_10040</name>
</gene>
<dbReference type="PANTHER" id="PTHR30614:SF0">
    <property type="entry name" value="L-CYSTINE TRANSPORT SYSTEM PERMEASE PROTEIN TCYL"/>
    <property type="match status" value="1"/>
</dbReference>
<evidence type="ECO:0000256" key="8">
    <source>
        <dbReference type="RuleBase" id="RU363032"/>
    </source>
</evidence>
<dbReference type="InterPro" id="IPR043429">
    <property type="entry name" value="ArtM/GltK/GlnP/TcyL/YhdX-like"/>
</dbReference>
<keyword evidence="3" id="KW-1003">Cell membrane</keyword>
<evidence type="ECO:0000256" key="4">
    <source>
        <dbReference type="ARBA" id="ARBA00022692"/>
    </source>
</evidence>